<reference key="1">
    <citation type="submission" date="2010-09" db="EMBL/GenBank/DDBJ databases">
        <authorList>
            <person name="Roh H."/>
            <person name="Ko H.-J."/>
            <person name="Kim D."/>
            <person name="Choi D.G."/>
            <person name="Park S."/>
            <person name="Kim S."/>
            <person name="Kim K.H."/>
            <person name="Chang I.S."/>
            <person name="Choi I.-G."/>
        </authorList>
    </citation>
    <scope>NUCLEOTIDE SEQUENCE</scope>
    <source>
        <strain>KIST612</strain>
    </source>
</reference>
<dbReference type="RefSeq" id="WP_013381436.1">
    <property type="nucleotide sequence ID" value="NC_014624.2"/>
</dbReference>
<dbReference type="AlphaFoldDB" id="E3GEK2"/>
<name>E3GEK2_9FIRM</name>
<dbReference type="KEGG" id="elm:ELI_3149"/>
<organism evidence="1 2">
    <name type="scientific">Eubacterium callanderi</name>
    <dbReference type="NCBI Taxonomy" id="53442"/>
    <lineage>
        <taxon>Bacteria</taxon>
        <taxon>Bacillati</taxon>
        <taxon>Bacillota</taxon>
        <taxon>Clostridia</taxon>
        <taxon>Eubacteriales</taxon>
        <taxon>Eubacteriaceae</taxon>
        <taxon>Eubacterium</taxon>
    </lineage>
</organism>
<evidence type="ECO:0000313" key="2">
    <source>
        <dbReference type="Proteomes" id="UP000006873"/>
    </source>
</evidence>
<dbReference type="EMBL" id="CP002273">
    <property type="protein sequence ID" value="ADO38118.1"/>
    <property type="molecule type" value="Genomic_DNA"/>
</dbReference>
<gene>
    <name evidence="1" type="ordered locus">ELI_3149</name>
</gene>
<protein>
    <submittedName>
        <fullName evidence="1">Uncharacterized protein</fullName>
    </submittedName>
</protein>
<keyword evidence="2" id="KW-1185">Reference proteome</keyword>
<dbReference type="HOGENOM" id="CLU_3079967_0_0_9"/>
<dbReference type="Proteomes" id="UP000006873">
    <property type="component" value="Chromosome"/>
</dbReference>
<evidence type="ECO:0000313" key="1">
    <source>
        <dbReference type="EMBL" id="ADO38118.1"/>
    </source>
</evidence>
<sequence>MSRYMEINGVVEVPDKISLEIFLSQFINFCEENNYYFGGGTQEVDENGIPIQ</sequence>
<proteinExistence type="predicted"/>
<reference evidence="1 2" key="2">
    <citation type="journal article" date="2011" name="J. Bacteriol.">
        <title>Complete genome sequence of a carbon monoxide-utilizing acetogen, Eubacterium limosum KIST612.</title>
        <authorList>
            <person name="Roh H."/>
            <person name="Ko H.J."/>
            <person name="Kim D."/>
            <person name="Choi D.G."/>
            <person name="Park S."/>
            <person name="Kim S."/>
            <person name="Chang I.S."/>
            <person name="Choi I.G."/>
        </authorList>
    </citation>
    <scope>NUCLEOTIDE SEQUENCE [LARGE SCALE GENOMIC DNA]</scope>
    <source>
        <strain evidence="1 2">KIST612</strain>
    </source>
</reference>
<dbReference type="GeneID" id="68365589"/>
<accession>E3GEK2</accession>